<dbReference type="PROSITE" id="PS00636">
    <property type="entry name" value="DNAJ_1"/>
    <property type="match status" value="1"/>
</dbReference>
<dbReference type="GeneID" id="36595751"/>
<evidence type="ECO:0000256" key="1">
    <source>
        <dbReference type="SAM" id="MobiDB-lite"/>
    </source>
</evidence>
<protein>
    <recommendedName>
        <fullName evidence="4">J domain-containing protein</fullName>
    </recommendedName>
</protein>
<evidence type="ECO:0008006" key="4">
    <source>
        <dbReference type="Google" id="ProtNLM"/>
    </source>
</evidence>
<name>A0A2J6SFN8_9HELO</name>
<dbReference type="OrthoDB" id="10250354at2759"/>
<dbReference type="AlphaFoldDB" id="A0A2J6SFN8"/>
<organism evidence="2 3">
    <name type="scientific">Hyaloscypha bicolor E</name>
    <dbReference type="NCBI Taxonomy" id="1095630"/>
    <lineage>
        <taxon>Eukaryota</taxon>
        <taxon>Fungi</taxon>
        <taxon>Dikarya</taxon>
        <taxon>Ascomycota</taxon>
        <taxon>Pezizomycotina</taxon>
        <taxon>Leotiomycetes</taxon>
        <taxon>Helotiales</taxon>
        <taxon>Hyaloscyphaceae</taxon>
        <taxon>Hyaloscypha</taxon>
        <taxon>Hyaloscypha bicolor</taxon>
    </lineage>
</organism>
<dbReference type="Proteomes" id="UP000235371">
    <property type="component" value="Unassembled WGS sequence"/>
</dbReference>
<evidence type="ECO:0000313" key="3">
    <source>
        <dbReference type="Proteomes" id="UP000235371"/>
    </source>
</evidence>
<evidence type="ECO:0000313" key="2">
    <source>
        <dbReference type="EMBL" id="PMD49581.1"/>
    </source>
</evidence>
<dbReference type="InterPro" id="IPR018253">
    <property type="entry name" value="DnaJ_domain_CS"/>
</dbReference>
<dbReference type="EMBL" id="KZ613920">
    <property type="protein sequence ID" value="PMD49581.1"/>
    <property type="molecule type" value="Genomic_DNA"/>
</dbReference>
<dbReference type="RefSeq" id="XP_024726485.1">
    <property type="nucleotide sequence ID" value="XM_024887675.1"/>
</dbReference>
<proteinExistence type="predicted"/>
<dbReference type="Gene3D" id="1.10.287.110">
    <property type="entry name" value="DnaJ domain"/>
    <property type="match status" value="1"/>
</dbReference>
<accession>A0A2J6SFN8</accession>
<keyword evidence="3" id="KW-1185">Reference proteome</keyword>
<gene>
    <name evidence="2" type="ORF">K444DRAFT_670806</name>
</gene>
<reference evidence="2 3" key="1">
    <citation type="submission" date="2016-04" db="EMBL/GenBank/DDBJ databases">
        <title>A degradative enzymes factory behind the ericoid mycorrhizal symbiosis.</title>
        <authorList>
            <consortium name="DOE Joint Genome Institute"/>
            <person name="Martino E."/>
            <person name="Morin E."/>
            <person name="Grelet G."/>
            <person name="Kuo A."/>
            <person name="Kohler A."/>
            <person name="Daghino S."/>
            <person name="Barry K."/>
            <person name="Choi C."/>
            <person name="Cichocki N."/>
            <person name="Clum A."/>
            <person name="Copeland A."/>
            <person name="Hainaut M."/>
            <person name="Haridas S."/>
            <person name="Labutti K."/>
            <person name="Lindquist E."/>
            <person name="Lipzen A."/>
            <person name="Khouja H.-R."/>
            <person name="Murat C."/>
            <person name="Ohm R."/>
            <person name="Olson A."/>
            <person name="Spatafora J."/>
            <person name="Veneault-Fourrey C."/>
            <person name="Henrissat B."/>
            <person name="Grigoriev I."/>
            <person name="Martin F."/>
            <person name="Perotto S."/>
        </authorList>
    </citation>
    <scope>NUCLEOTIDE SEQUENCE [LARGE SCALE GENOMIC DNA]</scope>
    <source>
        <strain evidence="2 3">E</strain>
    </source>
</reference>
<dbReference type="InParanoid" id="A0A2J6SFN8"/>
<dbReference type="InterPro" id="IPR036869">
    <property type="entry name" value="J_dom_sf"/>
</dbReference>
<dbReference type="SUPFAM" id="SSF46565">
    <property type="entry name" value="Chaperone J-domain"/>
    <property type="match status" value="1"/>
</dbReference>
<sequence>MANTTPLLDHYAILNMARPASPETLFLAFQFEMLSLGALPVEDVAARFDQVFDAYETLKDATKREEFHRLWDIEEKRKEGEEAARRREERERRRRGGGRGGRASRFIEILDD</sequence>
<feature type="region of interest" description="Disordered" evidence="1">
    <location>
        <begin position="78"/>
        <end position="112"/>
    </location>
</feature>
<feature type="compositionally biased region" description="Basic and acidic residues" evidence="1">
    <location>
        <begin position="78"/>
        <end position="91"/>
    </location>
</feature>